<dbReference type="AlphaFoldDB" id="A0AAV0YIF7"/>
<keyword evidence="2" id="KW-1185">Reference proteome</keyword>
<sequence>MVRNVNGEVVQQTFLCHMEDARDDIYNNYAVRKREHKPTSRCGCLARIQVHLGFNTKRWCDTVGRTDCFWNAGLRFAFVFAKCRGKQESPPTFILSNKERKKAQKNSFFEISLGLGG</sequence>
<reference evidence="1 2" key="1">
    <citation type="submission" date="2023-01" db="EMBL/GenBank/DDBJ databases">
        <authorList>
            <person name="Kreplak J."/>
        </authorList>
    </citation>
    <scope>NUCLEOTIDE SEQUENCE [LARGE SCALE GENOMIC DNA]</scope>
</reference>
<name>A0AAV0YIF7_VICFA</name>
<dbReference type="EMBL" id="OX451736">
    <property type="protein sequence ID" value="CAI8585761.1"/>
    <property type="molecule type" value="Genomic_DNA"/>
</dbReference>
<organism evidence="1 2">
    <name type="scientific">Vicia faba</name>
    <name type="common">Broad bean</name>
    <name type="synonym">Faba vulgaris</name>
    <dbReference type="NCBI Taxonomy" id="3906"/>
    <lineage>
        <taxon>Eukaryota</taxon>
        <taxon>Viridiplantae</taxon>
        <taxon>Streptophyta</taxon>
        <taxon>Embryophyta</taxon>
        <taxon>Tracheophyta</taxon>
        <taxon>Spermatophyta</taxon>
        <taxon>Magnoliopsida</taxon>
        <taxon>eudicotyledons</taxon>
        <taxon>Gunneridae</taxon>
        <taxon>Pentapetalae</taxon>
        <taxon>rosids</taxon>
        <taxon>fabids</taxon>
        <taxon>Fabales</taxon>
        <taxon>Fabaceae</taxon>
        <taxon>Papilionoideae</taxon>
        <taxon>50 kb inversion clade</taxon>
        <taxon>NPAAA clade</taxon>
        <taxon>Hologalegina</taxon>
        <taxon>IRL clade</taxon>
        <taxon>Fabeae</taxon>
        <taxon>Vicia</taxon>
    </lineage>
</organism>
<proteinExistence type="predicted"/>
<evidence type="ECO:0000313" key="2">
    <source>
        <dbReference type="Proteomes" id="UP001157006"/>
    </source>
</evidence>
<protein>
    <submittedName>
        <fullName evidence="1">Uncharacterized protein</fullName>
    </submittedName>
</protein>
<accession>A0AAV0YIF7</accession>
<evidence type="ECO:0000313" key="1">
    <source>
        <dbReference type="EMBL" id="CAI8585761.1"/>
    </source>
</evidence>
<gene>
    <name evidence="1" type="ORF">VFH_I222320</name>
</gene>
<dbReference type="Proteomes" id="UP001157006">
    <property type="component" value="Chromosome 1L"/>
</dbReference>